<dbReference type="STRING" id="1408157.A0A1J7IFM4"/>
<dbReference type="Pfam" id="PF08100">
    <property type="entry name" value="Dimerisation"/>
    <property type="match status" value="1"/>
</dbReference>
<dbReference type="GO" id="GO:0008171">
    <property type="term" value="F:O-methyltransferase activity"/>
    <property type="evidence" value="ECO:0007669"/>
    <property type="project" value="InterPro"/>
</dbReference>
<sequence>MTDQQPSSRPNLRQALELAGSHFVNLVEIGILKAFIDFGVFDKLPESDDESSSITVAELAARVPNCDEATLERMANFLVAAGILASPSPGRVAHTPSSRAYCTGQVPAGFIVHVYNFLLRPVACWSTFFERQGGRLAAPVDSHHNPLGLATGHPDRDLYGILDAEPELAKLFNAAMQGSAGIYSLDGVYDFGWMRDLLGLDDGPVIVDVGGSSGGALVDILRANAFVPPVRCAVLDLPQALEGDGTGTGAAATTAGTPGVQLVSGSMFASPLPAPVGGALVYHLRRVLNDFPDGAVVQALTAIRAACRPDGTSRVLIVEELLHPNRSKFSVAQDIFVMNFGGKRRSADMFGALADRAGFRVNAVLEDEATDFGVVELVTV</sequence>
<dbReference type="EMBL" id="KV875100">
    <property type="protein sequence ID" value="OIW26262.1"/>
    <property type="molecule type" value="Genomic_DNA"/>
</dbReference>
<evidence type="ECO:0000313" key="7">
    <source>
        <dbReference type="Proteomes" id="UP000182658"/>
    </source>
</evidence>
<keyword evidence="7" id="KW-1185">Reference proteome</keyword>
<dbReference type="Pfam" id="PF00891">
    <property type="entry name" value="Methyltransf_2"/>
    <property type="match status" value="1"/>
</dbReference>
<dbReference type="SUPFAM" id="SSF53335">
    <property type="entry name" value="S-adenosyl-L-methionine-dependent methyltransferases"/>
    <property type="match status" value="1"/>
</dbReference>
<reference evidence="6 7" key="1">
    <citation type="submission" date="2016-10" db="EMBL/GenBank/DDBJ databases">
        <title>Draft genome sequence of Coniochaeta ligniaria NRRL30616, a lignocellulolytic fungus for bioabatement of inhibitors in plant biomass hydrolysates.</title>
        <authorList>
            <consortium name="DOE Joint Genome Institute"/>
            <person name="Jimenez D.J."/>
            <person name="Hector R.E."/>
            <person name="Riley R."/>
            <person name="Sun H."/>
            <person name="Grigoriev I.V."/>
            <person name="Van Elsas J.D."/>
            <person name="Nichols N.N."/>
        </authorList>
    </citation>
    <scope>NUCLEOTIDE SEQUENCE [LARGE SCALE GENOMIC DNA]</scope>
    <source>
        <strain evidence="6 7">NRRL 30616</strain>
    </source>
</reference>
<dbReference type="InterPro" id="IPR001077">
    <property type="entry name" value="COMT_C"/>
</dbReference>
<dbReference type="InterPro" id="IPR012967">
    <property type="entry name" value="COMT_dimerisation"/>
</dbReference>
<dbReference type="Gene3D" id="1.10.10.10">
    <property type="entry name" value="Winged helix-like DNA-binding domain superfamily/Winged helix DNA-binding domain"/>
    <property type="match status" value="1"/>
</dbReference>
<dbReference type="PROSITE" id="PS51683">
    <property type="entry name" value="SAM_OMT_II"/>
    <property type="match status" value="1"/>
</dbReference>
<feature type="domain" description="O-methyltransferase C-terminal" evidence="4">
    <location>
        <begin position="150"/>
        <end position="360"/>
    </location>
</feature>
<gene>
    <name evidence="6" type="ORF">CONLIGDRAFT_467801</name>
</gene>
<dbReference type="InterPro" id="IPR036390">
    <property type="entry name" value="WH_DNA-bd_sf"/>
</dbReference>
<name>A0A1J7IFM4_9PEZI</name>
<evidence type="ECO:0000256" key="2">
    <source>
        <dbReference type="ARBA" id="ARBA00022679"/>
    </source>
</evidence>
<evidence type="ECO:0000256" key="3">
    <source>
        <dbReference type="ARBA" id="ARBA00022691"/>
    </source>
</evidence>
<accession>A0A1J7IFM4</accession>
<dbReference type="SUPFAM" id="SSF46785">
    <property type="entry name" value="Winged helix' DNA-binding domain"/>
    <property type="match status" value="1"/>
</dbReference>
<evidence type="ECO:0000259" key="5">
    <source>
        <dbReference type="Pfam" id="PF08100"/>
    </source>
</evidence>
<keyword evidence="1 6" id="KW-0489">Methyltransferase</keyword>
<proteinExistence type="predicted"/>
<dbReference type="Proteomes" id="UP000182658">
    <property type="component" value="Unassembled WGS sequence"/>
</dbReference>
<evidence type="ECO:0000313" key="6">
    <source>
        <dbReference type="EMBL" id="OIW26262.1"/>
    </source>
</evidence>
<dbReference type="AlphaFoldDB" id="A0A1J7IFM4"/>
<keyword evidence="2 6" id="KW-0808">Transferase</keyword>
<dbReference type="Gene3D" id="3.40.50.150">
    <property type="entry name" value="Vaccinia Virus protein VP39"/>
    <property type="match status" value="1"/>
</dbReference>
<dbReference type="InterPro" id="IPR016461">
    <property type="entry name" value="COMT-like"/>
</dbReference>
<dbReference type="GO" id="GO:0032259">
    <property type="term" value="P:methylation"/>
    <property type="evidence" value="ECO:0007669"/>
    <property type="project" value="UniProtKB-KW"/>
</dbReference>
<dbReference type="GO" id="GO:0046983">
    <property type="term" value="F:protein dimerization activity"/>
    <property type="evidence" value="ECO:0007669"/>
    <property type="project" value="InterPro"/>
</dbReference>
<evidence type="ECO:0000259" key="4">
    <source>
        <dbReference type="Pfam" id="PF00891"/>
    </source>
</evidence>
<evidence type="ECO:0000256" key="1">
    <source>
        <dbReference type="ARBA" id="ARBA00022603"/>
    </source>
</evidence>
<organism evidence="6 7">
    <name type="scientific">Coniochaeta ligniaria NRRL 30616</name>
    <dbReference type="NCBI Taxonomy" id="1408157"/>
    <lineage>
        <taxon>Eukaryota</taxon>
        <taxon>Fungi</taxon>
        <taxon>Dikarya</taxon>
        <taxon>Ascomycota</taxon>
        <taxon>Pezizomycotina</taxon>
        <taxon>Sordariomycetes</taxon>
        <taxon>Sordariomycetidae</taxon>
        <taxon>Coniochaetales</taxon>
        <taxon>Coniochaetaceae</taxon>
        <taxon>Coniochaeta</taxon>
    </lineage>
</organism>
<dbReference type="PANTHER" id="PTHR43712:SF16">
    <property type="entry name" value="O-METHYLTRANSFERASE ELCB"/>
    <property type="match status" value="1"/>
</dbReference>
<dbReference type="InParanoid" id="A0A1J7IFM4"/>
<dbReference type="InterPro" id="IPR029063">
    <property type="entry name" value="SAM-dependent_MTases_sf"/>
</dbReference>
<dbReference type="PIRSF" id="PIRSF005739">
    <property type="entry name" value="O-mtase"/>
    <property type="match status" value="1"/>
</dbReference>
<feature type="domain" description="O-methyltransferase dimerisation" evidence="5">
    <location>
        <begin position="30"/>
        <end position="103"/>
    </location>
</feature>
<dbReference type="OrthoDB" id="1535081at2759"/>
<dbReference type="PANTHER" id="PTHR43712">
    <property type="entry name" value="PUTATIVE (AFU_ORTHOLOGUE AFUA_4G14580)-RELATED"/>
    <property type="match status" value="1"/>
</dbReference>
<protein>
    <submittedName>
        <fullName evidence="6">Putative O-methyltransferase</fullName>
    </submittedName>
</protein>
<dbReference type="InterPro" id="IPR036388">
    <property type="entry name" value="WH-like_DNA-bd_sf"/>
</dbReference>
<keyword evidence="3" id="KW-0949">S-adenosyl-L-methionine</keyword>